<keyword evidence="1" id="KW-1133">Transmembrane helix</keyword>
<reference evidence="2" key="1">
    <citation type="journal article" date="2022" name="IScience">
        <title>Evolution of zygomycete secretomes and the origins of terrestrial fungal ecologies.</title>
        <authorList>
            <person name="Chang Y."/>
            <person name="Wang Y."/>
            <person name="Mondo S."/>
            <person name="Ahrendt S."/>
            <person name="Andreopoulos W."/>
            <person name="Barry K."/>
            <person name="Beard J."/>
            <person name="Benny G.L."/>
            <person name="Blankenship S."/>
            <person name="Bonito G."/>
            <person name="Cuomo C."/>
            <person name="Desiro A."/>
            <person name="Gervers K.A."/>
            <person name="Hundley H."/>
            <person name="Kuo A."/>
            <person name="LaButti K."/>
            <person name="Lang B.F."/>
            <person name="Lipzen A."/>
            <person name="O'Donnell K."/>
            <person name="Pangilinan J."/>
            <person name="Reynolds N."/>
            <person name="Sandor L."/>
            <person name="Smith M.E."/>
            <person name="Tsang A."/>
            <person name="Grigoriev I.V."/>
            <person name="Stajich J.E."/>
            <person name="Spatafora J.W."/>
        </authorList>
    </citation>
    <scope>NUCLEOTIDE SEQUENCE</scope>
    <source>
        <strain evidence="2">RSA 2281</strain>
    </source>
</reference>
<dbReference type="Proteomes" id="UP001209540">
    <property type="component" value="Unassembled WGS sequence"/>
</dbReference>
<feature type="transmembrane region" description="Helical" evidence="1">
    <location>
        <begin position="20"/>
        <end position="41"/>
    </location>
</feature>
<dbReference type="EMBL" id="JAIXMP010000021">
    <property type="protein sequence ID" value="KAI9256591.1"/>
    <property type="molecule type" value="Genomic_DNA"/>
</dbReference>
<protein>
    <submittedName>
        <fullName evidence="2">Uncharacterized protein</fullName>
    </submittedName>
</protein>
<sequence length="101" mass="11649">MIQKTIYFGMAMLYEEHSILINYFMVIGCPHFDFITGFFLFNVPTLIAPSNALTILADKWLRVGSPRRPSHLTLSVEYVPNTLEPEELFGEFGSNQDYQRV</sequence>
<dbReference type="AlphaFoldDB" id="A0AAD5JVY7"/>
<keyword evidence="1" id="KW-0812">Transmembrane</keyword>
<reference evidence="2" key="2">
    <citation type="submission" date="2023-02" db="EMBL/GenBank/DDBJ databases">
        <authorList>
            <consortium name="DOE Joint Genome Institute"/>
            <person name="Mondo S.J."/>
            <person name="Chang Y."/>
            <person name="Wang Y."/>
            <person name="Ahrendt S."/>
            <person name="Andreopoulos W."/>
            <person name="Barry K."/>
            <person name="Beard J."/>
            <person name="Benny G.L."/>
            <person name="Blankenship S."/>
            <person name="Bonito G."/>
            <person name="Cuomo C."/>
            <person name="Desiro A."/>
            <person name="Gervers K.A."/>
            <person name="Hundley H."/>
            <person name="Kuo A."/>
            <person name="LaButti K."/>
            <person name="Lang B.F."/>
            <person name="Lipzen A."/>
            <person name="O'Donnell K."/>
            <person name="Pangilinan J."/>
            <person name="Reynolds N."/>
            <person name="Sandor L."/>
            <person name="Smith M.W."/>
            <person name="Tsang A."/>
            <person name="Grigoriev I.V."/>
            <person name="Stajich J.E."/>
            <person name="Spatafora J.W."/>
        </authorList>
    </citation>
    <scope>NUCLEOTIDE SEQUENCE</scope>
    <source>
        <strain evidence="2">RSA 2281</strain>
    </source>
</reference>
<keyword evidence="3" id="KW-1185">Reference proteome</keyword>
<gene>
    <name evidence="2" type="ORF">BDA99DRAFT_539650</name>
</gene>
<organism evidence="2 3">
    <name type="scientific">Phascolomyces articulosus</name>
    <dbReference type="NCBI Taxonomy" id="60185"/>
    <lineage>
        <taxon>Eukaryota</taxon>
        <taxon>Fungi</taxon>
        <taxon>Fungi incertae sedis</taxon>
        <taxon>Mucoromycota</taxon>
        <taxon>Mucoromycotina</taxon>
        <taxon>Mucoromycetes</taxon>
        <taxon>Mucorales</taxon>
        <taxon>Lichtheimiaceae</taxon>
        <taxon>Phascolomyces</taxon>
    </lineage>
</organism>
<accession>A0AAD5JVY7</accession>
<dbReference type="PROSITE" id="PS51257">
    <property type="entry name" value="PROKAR_LIPOPROTEIN"/>
    <property type="match status" value="1"/>
</dbReference>
<evidence type="ECO:0000313" key="2">
    <source>
        <dbReference type="EMBL" id="KAI9256591.1"/>
    </source>
</evidence>
<proteinExistence type="predicted"/>
<name>A0AAD5JVY7_9FUNG</name>
<keyword evidence="1" id="KW-0472">Membrane</keyword>
<evidence type="ECO:0000256" key="1">
    <source>
        <dbReference type="SAM" id="Phobius"/>
    </source>
</evidence>
<comment type="caution">
    <text evidence="2">The sequence shown here is derived from an EMBL/GenBank/DDBJ whole genome shotgun (WGS) entry which is preliminary data.</text>
</comment>
<evidence type="ECO:0000313" key="3">
    <source>
        <dbReference type="Proteomes" id="UP001209540"/>
    </source>
</evidence>